<keyword evidence="10" id="KW-0594">Phospholipid biosynthesis</keyword>
<dbReference type="GO" id="GO:0004605">
    <property type="term" value="F:phosphatidate cytidylyltransferase activity"/>
    <property type="evidence" value="ECO:0007669"/>
    <property type="project" value="TreeGrafter"/>
</dbReference>
<feature type="transmembrane region" description="Helical" evidence="12">
    <location>
        <begin position="190"/>
        <end position="210"/>
    </location>
</feature>
<evidence type="ECO:0000256" key="1">
    <source>
        <dbReference type="ARBA" id="ARBA00004651"/>
    </source>
</evidence>
<evidence type="ECO:0008006" key="15">
    <source>
        <dbReference type="Google" id="ProtNLM"/>
    </source>
</evidence>
<evidence type="ECO:0000256" key="2">
    <source>
        <dbReference type="ARBA" id="ARBA00022475"/>
    </source>
</evidence>
<dbReference type="PANTHER" id="PTHR46382:SF1">
    <property type="entry name" value="PHOSPHATIDATE CYTIDYLYLTRANSFERASE"/>
    <property type="match status" value="1"/>
</dbReference>
<dbReference type="GO" id="GO:0016024">
    <property type="term" value="P:CDP-diacylglycerol biosynthetic process"/>
    <property type="evidence" value="ECO:0007669"/>
    <property type="project" value="TreeGrafter"/>
</dbReference>
<keyword evidence="14" id="KW-1185">Reference proteome</keyword>
<dbReference type="Pfam" id="PF01148">
    <property type="entry name" value="CTP_transf_1"/>
    <property type="match status" value="1"/>
</dbReference>
<evidence type="ECO:0000256" key="6">
    <source>
        <dbReference type="ARBA" id="ARBA00022695"/>
    </source>
</evidence>
<protein>
    <recommendedName>
        <fullName evidence="15">Phosphatidate cytidylyltransferase</fullName>
    </recommendedName>
</protein>
<keyword evidence="2" id="KW-1003">Cell membrane</keyword>
<accession>A0A8K1C5S2</accession>
<keyword evidence="6" id="KW-0548">Nucleotidyltransferase</keyword>
<evidence type="ECO:0000256" key="4">
    <source>
        <dbReference type="ARBA" id="ARBA00022679"/>
    </source>
</evidence>
<dbReference type="PANTHER" id="PTHR46382">
    <property type="entry name" value="PHOSPHATIDATE CYTIDYLYLTRANSFERASE"/>
    <property type="match status" value="1"/>
</dbReference>
<dbReference type="Proteomes" id="UP000794436">
    <property type="component" value="Unassembled WGS sequence"/>
</dbReference>
<gene>
    <name evidence="13" type="ORF">Poli38472_002876</name>
</gene>
<keyword evidence="8" id="KW-0443">Lipid metabolism</keyword>
<name>A0A8K1C5S2_PYTOL</name>
<feature type="transmembrane region" description="Helical" evidence="12">
    <location>
        <begin position="119"/>
        <end position="143"/>
    </location>
</feature>
<feature type="transmembrane region" description="Helical" evidence="12">
    <location>
        <begin position="155"/>
        <end position="178"/>
    </location>
</feature>
<evidence type="ECO:0000313" key="13">
    <source>
        <dbReference type="EMBL" id="TMW56951.1"/>
    </source>
</evidence>
<dbReference type="OrthoDB" id="10260889at2759"/>
<dbReference type="AlphaFoldDB" id="A0A8K1C5S2"/>
<keyword evidence="11" id="KW-1208">Phospholipid metabolism</keyword>
<feature type="transmembrane region" description="Helical" evidence="12">
    <location>
        <begin position="61"/>
        <end position="86"/>
    </location>
</feature>
<dbReference type="GO" id="GO:0005886">
    <property type="term" value="C:plasma membrane"/>
    <property type="evidence" value="ECO:0007669"/>
    <property type="project" value="UniProtKB-SubCell"/>
</dbReference>
<evidence type="ECO:0000256" key="3">
    <source>
        <dbReference type="ARBA" id="ARBA00022516"/>
    </source>
</evidence>
<sequence length="293" mass="31263">MARGSVDWPRRLLTVCVGIPTALKLLQYDIGMWCLATGLCLLALLEFATSITRRIVTPRSAVTCAGTTAHLALLLTLSGAVCTTAASYEKIMHDAVMTVSVFTLCCFHLALIERVDLHALMAMLLDVFAFLYVVSGFSHAILLRNATPFGFAFQVLGLSCAWVCDSGALVAGSLFGSVKLAPSISPGKTLVGAIAGILSSAGTVVLFYKVPLWMGLAQQFLPAISLSEQIVLGLVLGFLCIAGDLVESLLKRVADVKDSGTFFPGHGGCLDRMDSFLFVAQALYYYSAFRFAV</sequence>
<keyword evidence="7 12" id="KW-1133">Transmembrane helix</keyword>
<evidence type="ECO:0000256" key="5">
    <source>
        <dbReference type="ARBA" id="ARBA00022692"/>
    </source>
</evidence>
<evidence type="ECO:0000313" key="14">
    <source>
        <dbReference type="Proteomes" id="UP000794436"/>
    </source>
</evidence>
<evidence type="ECO:0000256" key="8">
    <source>
        <dbReference type="ARBA" id="ARBA00023098"/>
    </source>
</evidence>
<evidence type="ECO:0000256" key="12">
    <source>
        <dbReference type="SAM" id="Phobius"/>
    </source>
</evidence>
<keyword evidence="3" id="KW-0444">Lipid biosynthesis</keyword>
<keyword evidence="4" id="KW-0808">Transferase</keyword>
<reference evidence="13" key="1">
    <citation type="submission" date="2019-03" db="EMBL/GenBank/DDBJ databases">
        <title>Long read genome sequence of the mycoparasitic Pythium oligandrum ATCC 38472 isolated from sugarbeet rhizosphere.</title>
        <authorList>
            <person name="Gaulin E."/>
        </authorList>
    </citation>
    <scope>NUCLEOTIDE SEQUENCE</scope>
    <source>
        <strain evidence="13">ATCC 38472_TT</strain>
    </source>
</reference>
<proteinExistence type="predicted"/>
<keyword evidence="9 12" id="KW-0472">Membrane</keyword>
<feature type="transmembrane region" description="Helical" evidence="12">
    <location>
        <begin position="30"/>
        <end position="49"/>
    </location>
</feature>
<evidence type="ECO:0000256" key="11">
    <source>
        <dbReference type="ARBA" id="ARBA00023264"/>
    </source>
</evidence>
<evidence type="ECO:0000256" key="10">
    <source>
        <dbReference type="ARBA" id="ARBA00023209"/>
    </source>
</evidence>
<comment type="subcellular location">
    <subcellularLocation>
        <location evidence="1">Cell membrane</location>
        <topology evidence="1">Multi-pass membrane protein</topology>
    </subcellularLocation>
</comment>
<feature type="transmembrane region" description="Helical" evidence="12">
    <location>
        <begin position="230"/>
        <end position="250"/>
    </location>
</feature>
<keyword evidence="5 12" id="KW-0812">Transmembrane</keyword>
<comment type="caution">
    <text evidence="13">The sequence shown here is derived from an EMBL/GenBank/DDBJ whole genome shotgun (WGS) entry which is preliminary data.</text>
</comment>
<organism evidence="13 14">
    <name type="scientific">Pythium oligandrum</name>
    <name type="common">Mycoparasitic fungus</name>
    <dbReference type="NCBI Taxonomy" id="41045"/>
    <lineage>
        <taxon>Eukaryota</taxon>
        <taxon>Sar</taxon>
        <taxon>Stramenopiles</taxon>
        <taxon>Oomycota</taxon>
        <taxon>Peronosporomycetes</taxon>
        <taxon>Pythiales</taxon>
        <taxon>Pythiaceae</taxon>
        <taxon>Pythium</taxon>
    </lineage>
</organism>
<evidence type="ECO:0000256" key="7">
    <source>
        <dbReference type="ARBA" id="ARBA00022989"/>
    </source>
</evidence>
<evidence type="ECO:0000256" key="9">
    <source>
        <dbReference type="ARBA" id="ARBA00023136"/>
    </source>
</evidence>
<dbReference type="EMBL" id="SPLM01000144">
    <property type="protein sequence ID" value="TMW56951.1"/>
    <property type="molecule type" value="Genomic_DNA"/>
</dbReference>